<dbReference type="Gene3D" id="4.10.410.10">
    <property type="entry name" value="Pancreatic trypsin inhibitor Kunitz domain"/>
    <property type="match status" value="1"/>
</dbReference>
<evidence type="ECO:0000313" key="5">
    <source>
        <dbReference type="Proteomes" id="UP000024635"/>
    </source>
</evidence>
<accession>A0A016URD9</accession>
<dbReference type="PROSITE" id="PS50279">
    <property type="entry name" value="BPTI_KUNITZ_2"/>
    <property type="match status" value="1"/>
</dbReference>
<keyword evidence="1" id="KW-0646">Protease inhibitor</keyword>
<dbReference type="InterPro" id="IPR050098">
    <property type="entry name" value="TFPI/VKTCI-like"/>
</dbReference>
<sequence>MRLLLLALSCIAVCYGFYGESDGQKTVDLQQRINHQKKVDLQQEKVNPQRDFYQERMEYQRKGSSQRKGHSGRCSGPPVSGVIRCAASFRRYYYDGNKCVSFTYGGCGETPNNFRTKQECENMCMRARNYHHS</sequence>
<comment type="caution">
    <text evidence="4">The sequence shown here is derived from an EMBL/GenBank/DDBJ whole genome shotgun (WGS) entry which is preliminary data.</text>
</comment>
<evidence type="ECO:0000256" key="2">
    <source>
        <dbReference type="ARBA" id="ARBA00022900"/>
    </source>
</evidence>
<keyword evidence="3" id="KW-1015">Disulfide bond</keyword>
<dbReference type="Proteomes" id="UP000024635">
    <property type="component" value="Unassembled WGS sequence"/>
</dbReference>
<dbReference type="SMART" id="SM00131">
    <property type="entry name" value="KU"/>
    <property type="match status" value="1"/>
</dbReference>
<dbReference type="OrthoDB" id="4473401at2759"/>
<gene>
    <name evidence="4" type="primary">Acey_s0031.g2240</name>
    <name evidence="4" type="ORF">Y032_0031g2240</name>
</gene>
<dbReference type="SUPFAM" id="SSF57362">
    <property type="entry name" value="BPTI-like"/>
    <property type="match status" value="1"/>
</dbReference>
<reference evidence="5" key="1">
    <citation type="journal article" date="2015" name="Nat. Genet.">
        <title>The genome and transcriptome of the zoonotic hookworm Ancylostoma ceylanicum identify infection-specific gene families.</title>
        <authorList>
            <person name="Schwarz E.M."/>
            <person name="Hu Y."/>
            <person name="Antoshechkin I."/>
            <person name="Miller M.M."/>
            <person name="Sternberg P.W."/>
            <person name="Aroian R.V."/>
        </authorList>
    </citation>
    <scope>NUCLEOTIDE SEQUENCE</scope>
    <source>
        <strain evidence="5">HY135</strain>
    </source>
</reference>
<dbReference type="Pfam" id="PF00014">
    <property type="entry name" value="Kunitz_BPTI"/>
    <property type="match status" value="1"/>
</dbReference>
<evidence type="ECO:0000256" key="1">
    <source>
        <dbReference type="ARBA" id="ARBA00022690"/>
    </source>
</evidence>
<dbReference type="GO" id="GO:0005615">
    <property type="term" value="C:extracellular space"/>
    <property type="evidence" value="ECO:0007669"/>
    <property type="project" value="TreeGrafter"/>
</dbReference>
<proteinExistence type="predicted"/>
<name>A0A016URD9_9BILA</name>
<dbReference type="GO" id="GO:0004867">
    <property type="term" value="F:serine-type endopeptidase inhibitor activity"/>
    <property type="evidence" value="ECO:0007669"/>
    <property type="project" value="UniProtKB-KW"/>
</dbReference>
<dbReference type="PANTHER" id="PTHR10083:SF374">
    <property type="entry name" value="BPTI_KUNITZ INHIBITOR DOMAIN-CONTAINING PROTEIN"/>
    <property type="match status" value="1"/>
</dbReference>
<evidence type="ECO:0000256" key="3">
    <source>
        <dbReference type="ARBA" id="ARBA00023157"/>
    </source>
</evidence>
<dbReference type="AlphaFoldDB" id="A0A016URD9"/>
<organism evidence="4 5">
    <name type="scientific">Ancylostoma ceylanicum</name>
    <dbReference type="NCBI Taxonomy" id="53326"/>
    <lineage>
        <taxon>Eukaryota</taxon>
        <taxon>Metazoa</taxon>
        <taxon>Ecdysozoa</taxon>
        <taxon>Nematoda</taxon>
        <taxon>Chromadorea</taxon>
        <taxon>Rhabditida</taxon>
        <taxon>Rhabditina</taxon>
        <taxon>Rhabditomorpha</taxon>
        <taxon>Strongyloidea</taxon>
        <taxon>Ancylostomatidae</taxon>
        <taxon>Ancylostomatinae</taxon>
        <taxon>Ancylostoma</taxon>
    </lineage>
</organism>
<protein>
    <submittedName>
        <fullName evidence="4">Uncharacterized protein</fullName>
    </submittedName>
</protein>
<evidence type="ECO:0000313" key="4">
    <source>
        <dbReference type="EMBL" id="EYC17033.1"/>
    </source>
</evidence>
<dbReference type="InterPro" id="IPR002223">
    <property type="entry name" value="Kunitz_BPTI"/>
</dbReference>
<dbReference type="InterPro" id="IPR036880">
    <property type="entry name" value="Kunitz_BPTI_sf"/>
</dbReference>
<dbReference type="InterPro" id="IPR020901">
    <property type="entry name" value="Prtase_inh_Kunz-CS"/>
</dbReference>
<keyword evidence="2" id="KW-0722">Serine protease inhibitor</keyword>
<dbReference type="PROSITE" id="PS00280">
    <property type="entry name" value="BPTI_KUNITZ_1"/>
    <property type="match status" value="1"/>
</dbReference>
<dbReference type="EMBL" id="JARK01001367">
    <property type="protein sequence ID" value="EYC17033.1"/>
    <property type="molecule type" value="Genomic_DNA"/>
</dbReference>
<dbReference type="PANTHER" id="PTHR10083">
    <property type="entry name" value="KUNITZ-TYPE PROTEASE INHIBITOR-RELATED"/>
    <property type="match status" value="1"/>
</dbReference>
<keyword evidence="5" id="KW-1185">Reference proteome</keyword>
<dbReference type="CDD" id="cd00109">
    <property type="entry name" value="Kunitz-type"/>
    <property type="match status" value="1"/>
</dbReference>